<evidence type="ECO:0000313" key="4">
    <source>
        <dbReference type="EMBL" id="AXE24060.1"/>
    </source>
</evidence>
<feature type="region of interest" description="Disordered" evidence="1">
    <location>
        <begin position="27"/>
        <end position="46"/>
    </location>
</feature>
<dbReference type="PROSITE" id="PS51257">
    <property type="entry name" value="PROKAR_LIPOPROTEIN"/>
    <property type="match status" value="1"/>
</dbReference>
<keyword evidence="5" id="KW-1185">Reference proteome</keyword>
<dbReference type="RefSeq" id="WP_114055241.1">
    <property type="nucleotide sequence ID" value="NZ_CP030862.1"/>
</dbReference>
<feature type="signal peptide" evidence="2">
    <location>
        <begin position="1"/>
        <end position="25"/>
    </location>
</feature>
<dbReference type="OrthoDB" id="26872at2"/>
<dbReference type="PANTHER" id="PTHR36933">
    <property type="entry name" value="SLL0788 PROTEIN"/>
    <property type="match status" value="1"/>
</dbReference>
<dbReference type="Proteomes" id="UP000252004">
    <property type="component" value="Chromosome"/>
</dbReference>
<dbReference type="Gene3D" id="1.20.1260.10">
    <property type="match status" value="1"/>
</dbReference>
<dbReference type="InterPro" id="IPR005183">
    <property type="entry name" value="DUF305_CopM-like"/>
</dbReference>
<evidence type="ECO:0000256" key="2">
    <source>
        <dbReference type="SAM" id="SignalP"/>
    </source>
</evidence>
<gene>
    <name evidence="4" type="ORF">C0216_11870</name>
</gene>
<evidence type="ECO:0000259" key="3">
    <source>
        <dbReference type="Pfam" id="PF03713"/>
    </source>
</evidence>
<evidence type="ECO:0000313" key="5">
    <source>
        <dbReference type="Proteomes" id="UP000252004"/>
    </source>
</evidence>
<dbReference type="PANTHER" id="PTHR36933:SF1">
    <property type="entry name" value="SLL0788 PROTEIN"/>
    <property type="match status" value="1"/>
</dbReference>
<evidence type="ECO:0000256" key="1">
    <source>
        <dbReference type="SAM" id="MobiDB-lite"/>
    </source>
</evidence>
<dbReference type="KEGG" id="sgz:C0216_11870"/>
<dbReference type="EMBL" id="CP030862">
    <property type="protein sequence ID" value="AXE24060.1"/>
    <property type="molecule type" value="Genomic_DNA"/>
</dbReference>
<feature type="compositionally biased region" description="Low complexity" evidence="1">
    <location>
        <begin position="33"/>
        <end position="45"/>
    </location>
</feature>
<keyword evidence="2" id="KW-0732">Signal</keyword>
<sequence>MNTNRSLPRRAALAATAVASALALAGCGSNDSTSTTGTRPLTTATPASVQDNRHNQADVTFAQEMIPHHRQAVLMSDMVAAHGASADVKALAERIRKAQVPEIETMTGWLRAWGEKVPTGMGMDGMGHGNGDRDGSGMPGMMDAQGMSRLGGARGNAFDTMFLTMMIEHHEDAIDMAETEKQQGAYGPAKDLADAIITSQTAEIAQMRQMLSAGRP</sequence>
<dbReference type="InterPro" id="IPR012347">
    <property type="entry name" value="Ferritin-like"/>
</dbReference>
<dbReference type="AlphaFoldDB" id="A0A344TZI9"/>
<name>A0A344TZI9_9ACTN</name>
<feature type="chain" id="PRO_5039434812" evidence="2">
    <location>
        <begin position="26"/>
        <end position="216"/>
    </location>
</feature>
<organism evidence="4 5">
    <name type="scientific">Streptomyces globosus</name>
    <dbReference type="NCBI Taxonomy" id="68209"/>
    <lineage>
        <taxon>Bacteria</taxon>
        <taxon>Bacillati</taxon>
        <taxon>Actinomycetota</taxon>
        <taxon>Actinomycetes</taxon>
        <taxon>Kitasatosporales</taxon>
        <taxon>Streptomycetaceae</taxon>
        <taxon>Streptomyces</taxon>
    </lineage>
</organism>
<accession>A0A344TZI9</accession>
<reference evidence="4 5" key="1">
    <citation type="submission" date="2018-01" db="EMBL/GenBank/DDBJ databases">
        <title>Draft genome Sequence of streptomyces globosus LZH-48.</title>
        <authorList>
            <person name="Ran K."/>
            <person name="Li Z."/>
            <person name="Wei S."/>
            <person name="Dong R."/>
        </authorList>
    </citation>
    <scope>NUCLEOTIDE SEQUENCE [LARGE SCALE GENOMIC DNA]</scope>
    <source>
        <strain evidence="4 5">LZH-48</strain>
    </source>
</reference>
<dbReference type="Pfam" id="PF03713">
    <property type="entry name" value="DUF305"/>
    <property type="match status" value="1"/>
</dbReference>
<proteinExistence type="predicted"/>
<feature type="domain" description="DUF305" evidence="3">
    <location>
        <begin position="58"/>
        <end position="211"/>
    </location>
</feature>
<protein>
    <submittedName>
        <fullName evidence="4">DUF305 domain-containing protein</fullName>
    </submittedName>
</protein>